<keyword evidence="5 10" id="KW-0418">Kinase</keyword>
<proteinExistence type="predicted"/>
<dbReference type="Proteomes" id="UP000306912">
    <property type="component" value="Unassembled WGS sequence"/>
</dbReference>
<dbReference type="CDD" id="cd00075">
    <property type="entry name" value="HATPase"/>
    <property type="match status" value="1"/>
</dbReference>
<dbReference type="PANTHER" id="PTHR44936">
    <property type="entry name" value="SENSOR PROTEIN CREC"/>
    <property type="match status" value="1"/>
</dbReference>
<dbReference type="Gene3D" id="3.30.565.10">
    <property type="entry name" value="Histidine kinase-like ATPase, C-terminal domain"/>
    <property type="match status" value="1"/>
</dbReference>
<dbReference type="InterPro" id="IPR003594">
    <property type="entry name" value="HATPase_dom"/>
</dbReference>
<protein>
    <recommendedName>
        <fullName evidence="2">histidine kinase</fullName>
        <ecNumber evidence="2">2.7.13.3</ecNumber>
    </recommendedName>
</protein>
<keyword evidence="3" id="KW-0808">Transferase</keyword>
<dbReference type="InterPro" id="IPR005467">
    <property type="entry name" value="His_kinase_dom"/>
</dbReference>
<comment type="caution">
    <text evidence="10">The sequence shown here is derived from an EMBL/GenBank/DDBJ whole genome shotgun (WGS) entry which is preliminary data.</text>
</comment>
<keyword evidence="8" id="KW-0472">Membrane</keyword>
<dbReference type="PANTHER" id="PTHR44936:SF10">
    <property type="entry name" value="SENSOR PROTEIN RSTB"/>
    <property type="match status" value="1"/>
</dbReference>
<dbReference type="SUPFAM" id="SSF47384">
    <property type="entry name" value="Homodimeric domain of signal transducing histidine kinase"/>
    <property type="match status" value="1"/>
</dbReference>
<name>A0A5R8QFF1_9FIRM</name>
<dbReference type="SUPFAM" id="SSF55874">
    <property type="entry name" value="ATPase domain of HSP90 chaperone/DNA topoisomerase II/histidine kinase"/>
    <property type="match status" value="1"/>
</dbReference>
<evidence type="ECO:0000256" key="7">
    <source>
        <dbReference type="ARBA" id="ARBA00023012"/>
    </source>
</evidence>
<keyword evidence="4" id="KW-0547">Nucleotide-binding</keyword>
<dbReference type="InterPro" id="IPR050980">
    <property type="entry name" value="2C_sensor_his_kinase"/>
</dbReference>
<dbReference type="InterPro" id="IPR036890">
    <property type="entry name" value="HATPase_C_sf"/>
</dbReference>
<dbReference type="AlphaFoldDB" id="A0A5R8QFF1"/>
<dbReference type="InParanoid" id="A0A5R8QFF1"/>
<accession>A0A5R8QFF1</accession>
<keyword evidence="11" id="KW-1185">Reference proteome</keyword>
<evidence type="ECO:0000256" key="3">
    <source>
        <dbReference type="ARBA" id="ARBA00022679"/>
    </source>
</evidence>
<evidence type="ECO:0000313" key="10">
    <source>
        <dbReference type="EMBL" id="TLG76735.1"/>
    </source>
</evidence>
<evidence type="ECO:0000256" key="4">
    <source>
        <dbReference type="ARBA" id="ARBA00022741"/>
    </source>
</evidence>
<evidence type="ECO:0000256" key="2">
    <source>
        <dbReference type="ARBA" id="ARBA00012438"/>
    </source>
</evidence>
<feature type="transmembrane region" description="Helical" evidence="8">
    <location>
        <begin position="12"/>
        <end position="31"/>
    </location>
</feature>
<dbReference type="RefSeq" id="WP_138190372.1">
    <property type="nucleotide sequence ID" value="NZ_VBWP01000002.1"/>
</dbReference>
<evidence type="ECO:0000256" key="1">
    <source>
        <dbReference type="ARBA" id="ARBA00000085"/>
    </source>
</evidence>
<dbReference type="EMBL" id="VBWP01000002">
    <property type="protein sequence ID" value="TLG76735.1"/>
    <property type="molecule type" value="Genomic_DNA"/>
</dbReference>
<keyword evidence="7" id="KW-0902">Two-component regulatory system</keyword>
<feature type="domain" description="Histidine kinase" evidence="9">
    <location>
        <begin position="156"/>
        <end position="348"/>
    </location>
</feature>
<dbReference type="SMART" id="SM00387">
    <property type="entry name" value="HATPase_c"/>
    <property type="match status" value="1"/>
</dbReference>
<feature type="transmembrane region" description="Helical" evidence="8">
    <location>
        <begin position="78"/>
        <end position="99"/>
    </location>
</feature>
<dbReference type="InterPro" id="IPR036097">
    <property type="entry name" value="HisK_dim/P_sf"/>
</dbReference>
<keyword evidence="8" id="KW-1133">Transmembrane helix</keyword>
<dbReference type="OrthoDB" id="9815750at2"/>
<organism evidence="10 11">
    <name type="scientific">Culicoidibacter larvae</name>
    <dbReference type="NCBI Taxonomy" id="2579976"/>
    <lineage>
        <taxon>Bacteria</taxon>
        <taxon>Bacillati</taxon>
        <taxon>Bacillota</taxon>
        <taxon>Culicoidibacteria</taxon>
        <taxon>Culicoidibacterales</taxon>
        <taxon>Culicoidibacteraceae</taxon>
        <taxon>Culicoidibacter</taxon>
    </lineage>
</organism>
<dbReference type="GO" id="GO:0005524">
    <property type="term" value="F:ATP binding"/>
    <property type="evidence" value="ECO:0007669"/>
    <property type="project" value="UniProtKB-KW"/>
</dbReference>
<evidence type="ECO:0000313" key="11">
    <source>
        <dbReference type="Proteomes" id="UP000306912"/>
    </source>
</evidence>
<keyword evidence="8" id="KW-0812">Transmembrane</keyword>
<evidence type="ECO:0000256" key="5">
    <source>
        <dbReference type="ARBA" id="ARBA00022777"/>
    </source>
</evidence>
<gene>
    <name evidence="10" type="ORF">FEZ08_03725</name>
</gene>
<keyword evidence="6" id="KW-0067">ATP-binding</keyword>
<reference evidence="10 11" key="1">
    <citation type="submission" date="2019-05" db="EMBL/GenBank/DDBJ databases">
        <title>Culicoidintestinum kansasii gen. nov., sp. nov. from the gastrointestinal tract of the biting midge, Culicoides sonorensis.</title>
        <authorList>
            <person name="Neupane S."/>
            <person name="Ghosh A."/>
            <person name="Gunther S."/>
            <person name="Martin K."/>
            <person name="Zurek L."/>
        </authorList>
    </citation>
    <scope>NUCLEOTIDE SEQUENCE [LARGE SCALE GENOMIC DNA]</scope>
    <source>
        <strain evidence="10 11">CS-1</strain>
    </source>
</reference>
<dbReference type="Pfam" id="PF02518">
    <property type="entry name" value="HATPase_c"/>
    <property type="match status" value="1"/>
</dbReference>
<dbReference type="EC" id="2.7.13.3" evidence="2"/>
<sequence length="349" mass="39158">MYSLKKRIQIAFIVFGIIISILSILGFYLIFRISVENILTNSSQNVVITYNGGTQMFFSNRINTEQEYFTAFWLKYNVLIIGMLLLINGISIGISFFAARMLVQPLNQVSGQIADANFNPDGYEYPAEIEPLVDAVFANYQELYRNYYDSEQFQSYAAHELRNELLALIGMVESGTKSAAVEHIQLLNQTIDDLLILSQLKGKQMDASADVALVVAEVIDSFSDKLNIYFDLDEFDEPLVVAGKASWIYRAVFNLLENALRFGEQGGPAVVGVYQQEDAIVIVVSNRIAADNEVPPQQIWDARFTTHRNGHGIGLQLVKHVAELLNGYAYHEAVPGRMSFFIALPAEKQ</sequence>
<evidence type="ECO:0000256" key="8">
    <source>
        <dbReference type="SAM" id="Phobius"/>
    </source>
</evidence>
<comment type="catalytic activity">
    <reaction evidence="1">
        <text>ATP + protein L-histidine = ADP + protein N-phospho-L-histidine.</text>
        <dbReference type="EC" id="2.7.13.3"/>
    </reaction>
</comment>
<evidence type="ECO:0000259" key="9">
    <source>
        <dbReference type="PROSITE" id="PS50109"/>
    </source>
</evidence>
<evidence type="ECO:0000256" key="6">
    <source>
        <dbReference type="ARBA" id="ARBA00022840"/>
    </source>
</evidence>
<dbReference type="PROSITE" id="PS50109">
    <property type="entry name" value="HIS_KIN"/>
    <property type="match status" value="1"/>
</dbReference>
<dbReference type="GO" id="GO:0000155">
    <property type="term" value="F:phosphorelay sensor kinase activity"/>
    <property type="evidence" value="ECO:0007669"/>
    <property type="project" value="InterPro"/>
</dbReference>